<reference evidence="2" key="1">
    <citation type="submission" date="2020-08" db="EMBL/GenBank/DDBJ databases">
        <title>Novel species isolated from subtropical streams in China.</title>
        <authorList>
            <person name="Lu H."/>
        </authorList>
    </citation>
    <scope>NUCLEOTIDE SEQUENCE</scope>
    <source>
        <strain evidence="2">KACC 12607</strain>
    </source>
</reference>
<evidence type="ECO:0000313" key="3">
    <source>
        <dbReference type="Proteomes" id="UP000634011"/>
    </source>
</evidence>
<feature type="transmembrane region" description="Helical" evidence="1">
    <location>
        <begin position="164"/>
        <end position="181"/>
    </location>
</feature>
<feature type="transmembrane region" description="Helical" evidence="1">
    <location>
        <begin position="80"/>
        <end position="103"/>
    </location>
</feature>
<keyword evidence="1" id="KW-1133">Transmembrane helix</keyword>
<dbReference type="PANTHER" id="PTHR34368:SF1">
    <property type="entry name" value="OS01G0962200 PROTEIN"/>
    <property type="match status" value="1"/>
</dbReference>
<keyword evidence="3" id="KW-1185">Reference proteome</keyword>
<dbReference type="AlphaFoldDB" id="A0A923KHV2"/>
<comment type="caution">
    <text evidence="2">The sequence shown here is derived from an EMBL/GenBank/DDBJ whole genome shotgun (WGS) entry which is preliminary data.</text>
</comment>
<feature type="transmembrane region" description="Helical" evidence="1">
    <location>
        <begin position="12"/>
        <end position="30"/>
    </location>
</feature>
<feature type="transmembrane region" description="Helical" evidence="1">
    <location>
        <begin position="50"/>
        <end position="68"/>
    </location>
</feature>
<feature type="transmembrane region" description="Helical" evidence="1">
    <location>
        <begin position="227"/>
        <end position="244"/>
    </location>
</feature>
<evidence type="ECO:0000256" key="1">
    <source>
        <dbReference type="SAM" id="Phobius"/>
    </source>
</evidence>
<keyword evidence="1" id="KW-0472">Membrane</keyword>
<protein>
    <recommendedName>
        <fullName evidence="4">Ceramidase</fullName>
    </recommendedName>
</protein>
<keyword evidence="1" id="KW-0812">Transmembrane</keyword>
<sequence length="250" mass="27849">MHKRFAHLPALLSLLIVIGMVLHGPIPQLAHYHDFADQSKWMGMPHAADVLSNVGFVLVAVVGFYYMVRSSQLMIKAISFPAYCVFIMSLLLTPVGSCFYHLAPDDARLFWDRLPIALACASLMCAVHAENVPGMAKLRSCVELCLALAFAVFSVFWWKWTSDLRPYLLLQGLSLILIPVWQMTWRAPKADRIAFSLAMILYVLAKIAELSDGAILNLTHIVSGHSIKHLLAAAAATVIVLRLLQRDRKL</sequence>
<feature type="transmembrane region" description="Helical" evidence="1">
    <location>
        <begin position="109"/>
        <end position="129"/>
    </location>
</feature>
<proteinExistence type="predicted"/>
<feature type="transmembrane region" description="Helical" evidence="1">
    <location>
        <begin position="193"/>
        <end position="215"/>
    </location>
</feature>
<dbReference type="RefSeq" id="WP_186911516.1">
    <property type="nucleotide sequence ID" value="NZ_JACOFV010000004.1"/>
</dbReference>
<dbReference type="EMBL" id="JACOFV010000004">
    <property type="protein sequence ID" value="MBC3861582.1"/>
    <property type="molecule type" value="Genomic_DNA"/>
</dbReference>
<dbReference type="Proteomes" id="UP000634011">
    <property type="component" value="Unassembled WGS sequence"/>
</dbReference>
<dbReference type="PANTHER" id="PTHR34368">
    <property type="entry name" value="OS01G0962200 PROTEIN"/>
    <property type="match status" value="1"/>
</dbReference>
<evidence type="ECO:0000313" key="2">
    <source>
        <dbReference type="EMBL" id="MBC3861582.1"/>
    </source>
</evidence>
<gene>
    <name evidence="2" type="ORF">H8K32_05665</name>
</gene>
<feature type="transmembrane region" description="Helical" evidence="1">
    <location>
        <begin position="141"/>
        <end position="158"/>
    </location>
</feature>
<evidence type="ECO:0008006" key="4">
    <source>
        <dbReference type="Google" id="ProtNLM"/>
    </source>
</evidence>
<organism evidence="2 3">
    <name type="scientific">Undibacterium jejuense</name>
    <dbReference type="NCBI Taxonomy" id="1344949"/>
    <lineage>
        <taxon>Bacteria</taxon>
        <taxon>Pseudomonadati</taxon>
        <taxon>Pseudomonadota</taxon>
        <taxon>Betaproteobacteria</taxon>
        <taxon>Burkholderiales</taxon>
        <taxon>Oxalobacteraceae</taxon>
        <taxon>Undibacterium</taxon>
    </lineage>
</organism>
<accession>A0A923KHV2</accession>
<name>A0A923KHV2_9BURK</name>